<evidence type="ECO:0000256" key="6">
    <source>
        <dbReference type="SAM" id="Phobius"/>
    </source>
</evidence>
<keyword evidence="3 4" id="KW-0408">Iron</keyword>
<reference evidence="8" key="1">
    <citation type="submission" date="2025-08" db="UniProtKB">
        <authorList>
            <consortium name="RefSeq"/>
        </authorList>
    </citation>
    <scope>IDENTIFICATION</scope>
    <source>
        <tissue evidence="8">Young leaves</tissue>
    </source>
</reference>
<dbReference type="PRINTS" id="PR00463">
    <property type="entry name" value="EP450I"/>
</dbReference>
<dbReference type="InterPro" id="IPR002401">
    <property type="entry name" value="Cyt_P450_E_grp-I"/>
</dbReference>
<comment type="similarity">
    <text evidence="1 5">Belongs to the cytochrome P450 family.</text>
</comment>
<sequence length="508" mass="58312">MDLTRKIQQQFQALYPNSFSLCLLFFFIVLLKLFKRKKPNLPPSPPRLPIIGNLHQLGALPHQSMAALSNKYGPLMLLKLGQKQALVVSSPKIAKEVMKTHDIKFSNRLQTTASKKLLYQCQDIAFVHYGEYWRQARKVCALELFSVKRVDSFQYVRDDEVGGLMDRIRKASVCGEAVNLSQLFLQTSNNIVSRCVLGEKFEDENGNSRFGDTARKLMVLIVAFCAADLFPSLWWIDIIRGFDKELKDCFKTLDTFFSKVLEEHKEKIRSGVLTDESKMDFLDIMLQLQQDDMVDYNFSSDNLKAIILDMFVGGSDTTATVLEWTMTELMGNPAAMKKAQEEVRTIIGKKSKIEAEDIQKMEYIHCVIKESLRLHPPVPLLVPRETAEDVEIDGYHIPSKTRVFVNAWKIQRDPEYWKNPTEFIPERFIDNRSVDYKGQDYEFIPFGSGRRKCPGMSFGVASFEQALANLLHWFDWKLPSGCELSVEEEDGLTVRKKTPLILNPMPCF</sequence>
<keyword evidence="6" id="KW-1133">Transmembrane helix</keyword>
<dbReference type="PANTHER" id="PTHR47955:SF15">
    <property type="entry name" value="CYTOCHROME P450 71A2-LIKE"/>
    <property type="match status" value="1"/>
</dbReference>
<evidence type="ECO:0000256" key="4">
    <source>
        <dbReference type="PIRSR" id="PIRSR602401-1"/>
    </source>
</evidence>
<dbReference type="SUPFAM" id="SSF48264">
    <property type="entry name" value="Cytochrome P450"/>
    <property type="match status" value="1"/>
</dbReference>
<keyword evidence="6" id="KW-0472">Membrane</keyword>
<dbReference type="PRINTS" id="PR00385">
    <property type="entry name" value="P450"/>
</dbReference>
<accession>A0A6J1GU09</accession>
<dbReference type="PROSITE" id="PS00086">
    <property type="entry name" value="CYTOCHROME_P450"/>
    <property type="match status" value="1"/>
</dbReference>
<dbReference type="GO" id="GO:0004497">
    <property type="term" value="F:monooxygenase activity"/>
    <property type="evidence" value="ECO:0007669"/>
    <property type="project" value="UniProtKB-KW"/>
</dbReference>
<dbReference type="InterPro" id="IPR036396">
    <property type="entry name" value="Cyt_P450_sf"/>
</dbReference>
<keyword evidence="2 4" id="KW-0479">Metal-binding</keyword>
<feature type="transmembrane region" description="Helical" evidence="6">
    <location>
        <begin position="14"/>
        <end position="34"/>
    </location>
</feature>
<keyword evidence="4 5" id="KW-0349">Heme</keyword>
<dbReference type="GO" id="GO:0016705">
    <property type="term" value="F:oxidoreductase activity, acting on paired donors, with incorporation or reduction of molecular oxygen"/>
    <property type="evidence" value="ECO:0007669"/>
    <property type="project" value="InterPro"/>
</dbReference>
<dbReference type="Pfam" id="PF00067">
    <property type="entry name" value="p450"/>
    <property type="match status" value="1"/>
</dbReference>
<dbReference type="CDD" id="cd11072">
    <property type="entry name" value="CYP71-like"/>
    <property type="match status" value="1"/>
</dbReference>
<evidence type="ECO:0000256" key="5">
    <source>
        <dbReference type="RuleBase" id="RU000461"/>
    </source>
</evidence>
<dbReference type="GO" id="GO:0020037">
    <property type="term" value="F:heme binding"/>
    <property type="evidence" value="ECO:0007669"/>
    <property type="project" value="InterPro"/>
</dbReference>
<organism evidence="7 8">
    <name type="scientific">Cucurbita moschata</name>
    <name type="common">Winter crookneck squash</name>
    <name type="synonym">Cucurbita pepo var. moschata</name>
    <dbReference type="NCBI Taxonomy" id="3662"/>
    <lineage>
        <taxon>Eukaryota</taxon>
        <taxon>Viridiplantae</taxon>
        <taxon>Streptophyta</taxon>
        <taxon>Embryophyta</taxon>
        <taxon>Tracheophyta</taxon>
        <taxon>Spermatophyta</taxon>
        <taxon>Magnoliopsida</taxon>
        <taxon>eudicotyledons</taxon>
        <taxon>Gunneridae</taxon>
        <taxon>Pentapetalae</taxon>
        <taxon>rosids</taxon>
        <taxon>fabids</taxon>
        <taxon>Cucurbitales</taxon>
        <taxon>Cucurbitaceae</taxon>
        <taxon>Cucurbiteae</taxon>
        <taxon>Cucurbita</taxon>
    </lineage>
</organism>
<evidence type="ECO:0000256" key="2">
    <source>
        <dbReference type="ARBA" id="ARBA00022723"/>
    </source>
</evidence>
<gene>
    <name evidence="8" type="primary">LOC111456928</name>
</gene>
<evidence type="ECO:0000256" key="1">
    <source>
        <dbReference type="ARBA" id="ARBA00010617"/>
    </source>
</evidence>
<evidence type="ECO:0000313" key="8">
    <source>
        <dbReference type="RefSeq" id="XP_022954774.1"/>
    </source>
</evidence>
<dbReference type="KEGG" id="cmos:111456928"/>
<dbReference type="Proteomes" id="UP000504609">
    <property type="component" value="Unplaced"/>
</dbReference>
<feature type="binding site" description="axial binding residue" evidence="4">
    <location>
        <position position="453"/>
    </location>
    <ligand>
        <name>heme</name>
        <dbReference type="ChEBI" id="CHEBI:30413"/>
    </ligand>
    <ligandPart>
        <name>Fe</name>
        <dbReference type="ChEBI" id="CHEBI:18248"/>
    </ligandPart>
</feature>
<dbReference type="AlphaFoldDB" id="A0A6J1GU09"/>
<keyword evidence="7" id="KW-1185">Reference proteome</keyword>
<dbReference type="FunFam" id="1.10.630.10:FF:000011">
    <property type="entry name" value="Cytochrome P450 83B1"/>
    <property type="match status" value="1"/>
</dbReference>
<comment type="cofactor">
    <cofactor evidence="4">
        <name>heme</name>
        <dbReference type="ChEBI" id="CHEBI:30413"/>
    </cofactor>
</comment>
<evidence type="ECO:0000256" key="3">
    <source>
        <dbReference type="ARBA" id="ARBA00023004"/>
    </source>
</evidence>
<protein>
    <submittedName>
        <fullName evidence="8">Cytochrome P450 71A1-like</fullName>
    </submittedName>
</protein>
<dbReference type="InterPro" id="IPR001128">
    <property type="entry name" value="Cyt_P450"/>
</dbReference>
<dbReference type="Gene3D" id="1.10.630.10">
    <property type="entry name" value="Cytochrome P450"/>
    <property type="match status" value="1"/>
</dbReference>
<dbReference type="GO" id="GO:0005506">
    <property type="term" value="F:iron ion binding"/>
    <property type="evidence" value="ECO:0007669"/>
    <property type="project" value="InterPro"/>
</dbReference>
<keyword evidence="6" id="KW-0812">Transmembrane</keyword>
<dbReference type="RefSeq" id="XP_022954774.1">
    <property type="nucleotide sequence ID" value="XM_023099006.1"/>
</dbReference>
<name>A0A6J1GU09_CUCMO</name>
<dbReference type="PANTHER" id="PTHR47955">
    <property type="entry name" value="CYTOCHROME P450 FAMILY 71 PROTEIN"/>
    <property type="match status" value="1"/>
</dbReference>
<keyword evidence="5" id="KW-0560">Oxidoreductase</keyword>
<dbReference type="GeneID" id="111456928"/>
<evidence type="ECO:0000313" key="7">
    <source>
        <dbReference type="Proteomes" id="UP000504609"/>
    </source>
</evidence>
<dbReference type="InterPro" id="IPR017972">
    <property type="entry name" value="Cyt_P450_CS"/>
</dbReference>
<keyword evidence="5" id="KW-0503">Monooxygenase</keyword>
<proteinExistence type="inferred from homology"/>